<evidence type="ECO:0000313" key="2">
    <source>
        <dbReference type="EMBL" id="POM70298.1"/>
    </source>
</evidence>
<feature type="compositionally biased region" description="Low complexity" evidence="1">
    <location>
        <begin position="189"/>
        <end position="204"/>
    </location>
</feature>
<feature type="compositionally biased region" description="Polar residues" evidence="1">
    <location>
        <begin position="224"/>
        <end position="238"/>
    </location>
</feature>
<evidence type="ECO:0000256" key="1">
    <source>
        <dbReference type="SAM" id="MobiDB-lite"/>
    </source>
</evidence>
<dbReference type="AlphaFoldDB" id="A0A2P4XXN0"/>
<evidence type="ECO:0000313" key="3">
    <source>
        <dbReference type="Proteomes" id="UP000237271"/>
    </source>
</evidence>
<organism evidence="2 3">
    <name type="scientific">Phytophthora palmivora</name>
    <dbReference type="NCBI Taxonomy" id="4796"/>
    <lineage>
        <taxon>Eukaryota</taxon>
        <taxon>Sar</taxon>
        <taxon>Stramenopiles</taxon>
        <taxon>Oomycota</taxon>
        <taxon>Peronosporomycetes</taxon>
        <taxon>Peronosporales</taxon>
        <taxon>Peronosporaceae</taxon>
        <taxon>Phytophthora</taxon>
    </lineage>
</organism>
<dbReference type="Proteomes" id="UP000237271">
    <property type="component" value="Unassembled WGS sequence"/>
</dbReference>
<feature type="compositionally biased region" description="Acidic residues" evidence="1">
    <location>
        <begin position="89"/>
        <end position="120"/>
    </location>
</feature>
<gene>
    <name evidence="2" type="ORF">PHPALM_13283</name>
</gene>
<dbReference type="EMBL" id="NCKW01007157">
    <property type="protein sequence ID" value="POM70298.1"/>
    <property type="molecule type" value="Genomic_DNA"/>
</dbReference>
<feature type="region of interest" description="Disordered" evidence="1">
    <location>
        <begin position="30"/>
        <end position="209"/>
    </location>
</feature>
<sequence length="359" mass="39176">MLLQTHFLKQITPENNADDADLSDAGTVELEGDDLSLENEGNTRQEEITETEVSGSTTTEKEVSLINADTKPKEVDTIASDVQHSAGANDEEVSEAETEVLDDDEPDTDDLGLDYSDDSDSGSKTMSDSRNGSGKQQDGPATKEDEAISDGNAASEGQDNTNSKENPRNDKKEDKVDASKAGVQQFFELTPLKLKPKAKTSSAPKPLPVHNYTEMHFKKVNNDASRSTVEHNNPSVTPSKPPVGSNGLRSNKKKIATTTTMKGRYAVTRRSTQMLNPEDIPGAKKKLKSQFTMVPTLKSNKNALMDVDDVPLSILAKEMSKTPDDQPTGRYLALASVAVEGSPRQYKMFQRCQMDIIHK</sequence>
<feature type="region of interest" description="Disordered" evidence="1">
    <location>
        <begin position="224"/>
        <end position="250"/>
    </location>
</feature>
<feature type="compositionally biased region" description="Polar residues" evidence="1">
    <location>
        <begin position="124"/>
        <end position="136"/>
    </location>
</feature>
<protein>
    <submittedName>
        <fullName evidence="2">Uncharacterized protein</fullName>
    </submittedName>
</protein>
<name>A0A2P4XXN0_9STRA</name>
<feature type="compositionally biased region" description="Basic and acidic residues" evidence="1">
    <location>
        <begin position="165"/>
        <end position="178"/>
    </location>
</feature>
<dbReference type="OrthoDB" id="76445at2759"/>
<feature type="compositionally biased region" description="Polar residues" evidence="1">
    <location>
        <begin position="155"/>
        <end position="164"/>
    </location>
</feature>
<accession>A0A2P4XXN0</accession>
<reference evidence="2 3" key="1">
    <citation type="journal article" date="2017" name="Genome Biol. Evol.">
        <title>Phytophthora megakarya and P. palmivora, closely related causal agents of cacao black pod rot, underwent increases in genome sizes and gene numbers by different mechanisms.</title>
        <authorList>
            <person name="Ali S.S."/>
            <person name="Shao J."/>
            <person name="Lary D.J."/>
            <person name="Kronmiller B."/>
            <person name="Shen D."/>
            <person name="Strem M.D."/>
            <person name="Amoako-Attah I."/>
            <person name="Akrofi A.Y."/>
            <person name="Begoude B.A."/>
            <person name="Ten Hoopen G.M."/>
            <person name="Coulibaly K."/>
            <person name="Kebe B.I."/>
            <person name="Melnick R.L."/>
            <person name="Guiltinan M.J."/>
            <person name="Tyler B.M."/>
            <person name="Meinhardt L.W."/>
            <person name="Bailey B.A."/>
        </authorList>
    </citation>
    <scope>NUCLEOTIDE SEQUENCE [LARGE SCALE GENOMIC DNA]</scope>
    <source>
        <strain evidence="3">sbr112.9</strain>
    </source>
</reference>
<comment type="caution">
    <text evidence="2">The sequence shown here is derived from an EMBL/GenBank/DDBJ whole genome shotgun (WGS) entry which is preliminary data.</text>
</comment>
<proteinExistence type="predicted"/>
<keyword evidence="3" id="KW-1185">Reference proteome</keyword>